<gene>
    <name evidence="11" type="primary">degS</name>
    <name evidence="11" type="ORF">LF1_25780</name>
</gene>
<evidence type="ECO:0000256" key="5">
    <source>
        <dbReference type="ARBA" id="ARBA00022741"/>
    </source>
</evidence>
<evidence type="ECO:0000256" key="2">
    <source>
        <dbReference type="ARBA" id="ARBA00012438"/>
    </source>
</evidence>
<dbReference type="GO" id="GO:0046983">
    <property type="term" value="F:protein dimerization activity"/>
    <property type="evidence" value="ECO:0007669"/>
    <property type="project" value="InterPro"/>
</dbReference>
<evidence type="ECO:0000313" key="11">
    <source>
        <dbReference type="EMBL" id="KAA1260040.1"/>
    </source>
</evidence>
<keyword evidence="7" id="KW-0067">ATP-binding</keyword>
<dbReference type="EC" id="2.7.13.3" evidence="2"/>
<dbReference type="InterPro" id="IPR005467">
    <property type="entry name" value="His_kinase_dom"/>
</dbReference>
<keyword evidence="9" id="KW-1133">Transmembrane helix</keyword>
<dbReference type="GO" id="GO:0016020">
    <property type="term" value="C:membrane"/>
    <property type="evidence" value="ECO:0007669"/>
    <property type="project" value="InterPro"/>
</dbReference>
<evidence type="ECO:0000259" key="10">
    <source>
        <dbReference type="PROSITE" id="PS50109"/>
    </source>
</evidence>
<keyword evidence="9" id="KW-0472">Membrane</keyword>
<dbReference type="AlphaFoldDB" id="A0A5B1CKH4"/>
<dbReference type="InterPro" id="IPR003594">
    <property type="entry name" value="HATPase_dom"/>
</dbReference>
<evidence type="ECO:0000256" key="7">
    <source>
        <dbReference type="ARBA" id="ARBA00022840"/>
    </source>
</evidence>
<dbReference type="GO" id="GO:0000155">
    <property type="term" value="F:phosphorelay sensor kinase activity"/>
    <property type="evidence" value="ECO:0007669"/>
    <property type="project" value="InterPro"/>
</dbReference>
<keyword evidence="4 11" id="KW-0808">Transferase</keyword>
<keyword evidence="3" id="KW-0597">Phosphoprotein</keyword>
<dbReference type="SUPFAM" id="SSF55874">
    <property type="entry name" value="ATPase domain of HSP90 chaperone/DNA topoisomerase II/histidine kinase"/>
    <property type="match status" value="1"/>
</dbReference>
<evidence type="ECO:0000256" key="9">
    <source>
        <dbReference type="SAM" id="Phobius"/>
    </source>
</evidence>
<reference evidence="11 12" key="1">
    <citation type="submission" date="2019-08" db="EMBL/GenBank/DDBJ databases">
        <title>Deep-cultivation of Planctomycetes and their phenomic and genomic characterization uncovers novel biology.</title>
        <authorList>
            <person name="Wiegand S."/>
            <person name="Jogler M."/>
            <person name="Boedeker C."/>
            <person name="Pinto D."/>
            <person name="Vollmers J."/>
            <person name="Rivas-Marin E."/>
            <person name="Kohn T."/>
            <person name="Peeters S.H."/>
            <person name="Heuer A."/>
            <person name="Rast P."/>
            <person name="Oberbeckmann S."/>
            <person name="Bunk B."/>
            <person name="Jeske O."/>
            <person name="Meyerdierks A."/>
            <person name="Storesund J.E."/>
            <person name="Kallscheuer N."/>
            <person name="Luecker S."/>
            <person name="Lage O.M."/>
            <person name="Pohl T."/>
            <person name="Merkel B.J."/>
            <person name="Hornburger P."/>
            <person name="Mueller R.-W."/>
            <person name="Bruemmer F."/>
            <person name="Labrenz M."/>
            <person name="Spormann A.M."/>
            <person name="Op Den Camp H."/>
            <person name="Overmann J."/>
            <person name="Amann R."/>
            <person name="Jetten M.S.M."/>
            <person name="Mascher T."/>
            <person name="Medema M.H."/>
            <person name="Devos D.P."/>
            <person name="Kaster A.-K."/>
            <person name="Ovreas L."/>
            <person name="Rohde M."/>
            <person name="Galperin M.Y."/>
            <person name="Jogler C."/>
        </authorList>
    </citation>
    <scope>NUCLEOTIDE SEQUENCE [LARGE SCALE GENOMIC DNA]</scope>
    <source>
        <strain evidence="11 12">LF1</strain>
    </source>
</reference>
<dbReference type="SMART" id="SM00387">
    <property type="entry name" value="HATPase_c"/>
    <property type="match status" value="1"/>
</dbReference>
<accession>A0A5B1CKH4</accession>
<dbReference type="InterPro" id="IPR011712">
    <property type="entry name" value="Sig_transdc_His_kin_sub3_dim/P"/>
</dbReference>
<sequence length="707" mass="77061">MLPINSLICLIAIALIPMTHSDRCVASETSTLPKTVASIRKLSKSEASRGYSIQFKGTVLLTSPTSFVFHDGETAIWCERPKETNQVSTDLAVGTIVEIEGKTNRGHNAPLIQCSRITVLGTGELPLPRKSSLAELQSGVLDCQWVTIDGVAISARRGNFLAMDGVSVVVSTFGGKFFLNSTAISPESMESVIDAEITVTGVCLPRFNNRGNVLDSDIMSCDADGLKITKQANANPFACEKVTLESLFAFDPDWSPTHRKVVSGTVTACERGQQIFITDGEHNLRVIPQSSDSFAIGEVIECSGFLEIDANFPVMRTSVIRSIGVGKPPQPSSVTPDLVLSLQLLAPNSSQPDYHAGLVRLVGDLIAVEDQVGKPFQLILDADGFLVPVTLASFRPPRQLRRIRPGSTLEVTGICSIRTSDHPEANRKLRAESFEIRLRSPQDVTVVSAASWWNATRLLLLLAGMIALLVVALLVIVWMRRQIALRGSELAETRRAKDALELVAATTKQERTRVAADLHDTLEQSLAGVALQLRAIETARSKDLVERNLTIANQILAQSREDLRRSVWNLRMTDSGTILLREELRKICLAIFSGTPISAEVGGKGSERKLDVLTTENLLMIAKEAMTNALKHSNPERIQVDVEYTPRTVSISVFDDGCGFDSEAVAGTHQGHFGLTGMRERVRRIGGELMLDSKPKHGTRIRVTVSC</sequence>
<evidence type="ECO:0000256" key="1">
    <source>
        <dbReference type="ARBA" id="ARBA00000085"/>
    </source>
</evidence>
<evidence type="ECO:0000313" key="12">
    <source>
        <dbReference type="Proteomes" id="UP000322699"/>
    </source>
</evidence>
<feature type="domain" description="Histidine kinase" evidence="10">
    <location>
        <begin position="618"/>
        <end position="707"/>
    </location>
</feature>
<dbReference type="InterPro" id="IPR050482">
    <property type="entry name" value="Sensor_HK_TwoCompSys"/>
</dbReference>
<evidence type="ECO:0000256" key="8">
    <source>
        <dbReference type="ARBA" id="ARBA00023012"/>
    </source>
</evidence>
<protein>
    <recommendedName>
        <fullName evidence="2">histidine kinase</fullName>
        <ecNumber evidence="2">2.7.13.3</ecNumber>
    </recommendedName>
</protein>
<keyword evidence="6 11" id="KW-0418">Kinase</keyword>
<dbReference type="PANTHER" id="PTHR24421:SF10">
    <property type="entry name" value="NITRATE_NITRITE SENSOR PROTEIN NARQ"/>
    <property type="match status" value="1"/>
</dbReference>
<keyword evidence="9" id="KW-0812">Transmembrane</keyword>
<keyword evidence="5" id="KW-0547">Nucleotide-binding</keyword>
<comment type="catalytic activity">
    <reaction evidence="1">
        <text>ATP + protein L-histidine = ADP + protein N-phospho-L-histidine.</text>
        <dbReference type="EC" id="2.7.13.3"/>
    </reaction>
</comment>
<dbReference type="PANTHER" id="PTHR24421">
    <property type="entry name" value="NITRATE/NITRITE SENSOR PROTEIN NARX-RELATED"/>
    <property type="match status" value="1"/>
</dbReference>
<dbReference type="RefSeq" id="WP_235033286.1">
    <property type="nucleotide sequence ID" value="NZ_LWSK01000131.1"/>
</dbReference>
<dbReference type="PROSITE" id="PS50109">
    <property type="entry name" value="HIS_KIN"/>
    <property type="match status" value="1"/>
</dbReference>
<dbReference type="GO" id="GO:0005524">
    <property type="term" value="F:ATP binding"/>
    <property type="evidence" value="ECO:0007669"/>
    <property type="project" value="UniProtKB-KW"/>
</dbReference>
<dbReference type="InterPro" id="IPR036890">
    <property type="entry name" value="HATPase_C_sf"/>
</dbReference>
<evidence type="ECO:0000256" key="3">
    <source>
        <dbReference type="ARBA" id="ARBA00022553"/>
    </source>
</evidence>
<dbReference type="Gene3D" id="3.30.565.10">
    <property type="entry name" value="Histidine kinase-like ATPase, C-terminal domain"/>
    <property type="match status" value="1"/>
</dbReference>
<dbReference type="Proteomes" id="UP000322699">
    <property type="component" value="Unassembled WGS sequence"/>
</dbReference>
<dbReference type="CDD" id="cd16917">
    <property type="entry name" value="HATPase_UhpB-NarQ-NarX-like"/>
    <property type="match status" value="1"/>
</dbReference>
<proteinExistence type="predicted"/>
<organism evidence="11 12">
    <name type="scientific">Rubripirellula obstinata</name>
    <dbReference type="NCBI Taxonomy" id="406547"/>
    <lineage>
        <taxon>Bacteria</taxon>
        <taxon>Pseudomonadati</taxon>
        <taxon>Planctomycetota</taxon>
        <taxon>Planctomycetia</taxon>
        <taxon>Pirellulales</taxon>
        <taxon>Pirellulaceae</taxon>
        <taxon>Rubripirellula</taxon>
    </lineage>
</organism>
<evidence type="ECO:0000256" key="6">
    <source>
        <dbReference type="ARBA" id="ARBA00022777"/>
    </source>
</evidence>
<dbReference type="EMBL" id="VRLW01000001">
    <property type="protein sequence ID" value="KAA1260040.1"/>
    <property type="molecule type" value="Genomic_DNA"/>
</dbReference>
<dbReference type="Pfam" id="PF02518">
    <property type="entry name" value="HATPase_c"/>
    <property type="match status" value="1"/>
</dbReference>
<evidence type="ECO:0000256" key="4">
    <source>
        <dbReference type="ARBA" id="ARBA00022679"/>
    </source>
</evidence>
<feature type="transmembrane region" description="Helical" evidence="9">
    <location>
        <begin position="458"/>
        <end position="479"/>
    </location>
</feature>
<keyword evidence="8" id="KW-0902">Two-component regulatory system</keyword>
<keyword evidence="12" id="KW-1185">Reference proteome</keyword>
<dbReference type="Pfam" id="PF07730">
    <property type="entry name" value="HisKA_3"/>
    <property type="match status" value="1"/>
</dbReference>
<dbReference type="Gene3D" id="1.20.5.1930">
    <property type="match status" value="1"/>
</dbReference>
<comment type="caution">
    <text evidence="11">The sequence shown here is derived from an EMBL/GenBank/DDBJ whole genome shotgun (WGS) entry which is preliminary data.</text>
</comment>
<name>A0A5B1CKH4_9BACT</name>